<organism evidence="1 2">
    <name type="scientific">Mycobacterium phage Perseus</name>
    <dbReference type="NCBI Taxonomy" id="2922996"/>
    <lineage>
        <taxon>Viruses</taxon>
        <taxon>Duplodnaviria</taxon>
        <taxon>Heunggongvirae</taxon>
        <taxon>Uroviricota</taxon>
        <taxon>Caudoviricetes</taxon>
        <taxon>Fromanvirus</taxon>
        <taxon>Fromanvirus perseus</taxon>
    </lineage>
</organism>
<evidence type="ECO:0000313" key="1">
    <source>
        <dbReference type="EMBL" id="AEM91697.1"/>
    </source>
</evidence>
<protein>
    <submittedName>
        <fullName evidence="1">Uncharacterized protein</fullName>
    </submittedName>
</protein>
<name>G3LX28_9CAUD</name>
<gene>
    <name evidence="1" type="primary">69</name>
    <name evidence="1" type="ORF">PERSEUS_69</name>
</gene>
<dbReference type="KEGG" id="vg:18563973"/>
<reference evidence="1 2" key="1">
    <citation type="journal article" date="2012" name="J. Virol.">
        <title>Complete Genome Sequences of 138 Mycobacteriophages.</title>
        <authorList>
            <consortium name="the Science Education Alliance Phage Hunters Advancing Genomics and Evolutionary Science Program"/>
            <consortium name="the KwaZulu-Natal Research Institute for Tuberculosis and HIV Mycobacterial Genetics Course Students"/>
            <consortium name="the Phage Hunters Integrating Research and Education Program"/>
            <person name="Hatfull G.F."/>
        </authorList>
    </citation>
    <scope>NUCLEOTIDE SEQUENCE [LARGE SCALE GENOMIC DNA]</scope>
</reference>
<sequence>MATDRSVQIRYRGVEYRAEQIDNNPATLSADGAVIGTYPTLRDATRAINKLTGKTYFITGYPVGMKEGQLDAAERQIDRWQTLIERLKDC</sequence>
<keyword evidence="2" id="KW-1185">Reference proteome</keyword>
<dbReference type="GeneID" id="18563973"/>
<evidence type="ECO:0000313" key="2">
    <source>
        <dbReference type="Proteomes" id="UP000008526"/>
    </source>
</evidence>
<dbReference type="RefSeq" id="YP_009016055.1">
    <property type="nucleotide sequence ID" value="NC_023720.1"/>
</dbReference>
<accession>G3LX28</accession>
<dbReference type="EMBL" id="JN572689">
    <property type="protein sequence ID" value="AEM91697.1"/>
    <property type="molecule type" value="Genomic_DNA"/>
</dbReference>
<proteinExistence type="predicted"/>
<dbReference type="Proteomes" id="UP000008526">
    <property type="component" value="Segment"/>
</dbReference>